<dbReference type="AlphaFoldDB" id="A0A9D4MQS7"/>
<keyword evidence="1" id="KW-0732">Signal</keyword>
<name>A0A9D4MQS7_DREPO</name>
<reference evidence="2" key="1">
    <citation type="journal article" date="2019" name="bioRxiv">
        <title>The Genome of the Zebra Mussel, Dreissena polymorpha: A Resource for Invasive Species Research.</title>
        <authorList>
            <person name="McCartney M.A."/>
            <person name="Auch B."/>
            <person name="Kono T."/>
            <person name="Mallez S."/>
            <person name="Zhang Y."/>
            <person name="Obille A."/>
            <person name="Becker A."/>
            <person name="Abrahante J.E."/>
            <person name="Garbe J."/>
            <person name="Badalamenti J.P."/>
            <person name="Herman A."/>
            <person name="Mangelson H."/>
            <person name="Liachko I."/>
            <person name="Sullivan S."/>
            <person name="Sone E.D."/>
            <person name="Koren S."/>
            <person name="Silverstein K.A.T."/>
            <person name="Beckman K.B."/>
            <person name="Gohl D.M."/>
        </authorList>
    </citation>
    <scope>NUCLEOTIDE SEQUENCE</scope>
    <source>
        <strain evidence="2">Duluth1</strain>
        <tissue evidence="2">Whole animal</tissue>
    </source>
</reference>
<proteinExistence type="predicted"/>
<evidence type="ECO:0000313" key="2">
    <source>
        <dbReference type="EMBL" id="KAH3881793.1"/>
    </source>
</evidence>
<organism evidence="2 3">
    <name type="scientific">Dreissena polymorpha</name>
    <name type="common">Zebra mussel</name>
    <name type="synonym">Mytilus polymorpha</name>
    <dbReference type="NCBI Taxonomy" id="45954"/>
    <lineage>
        <taxon>Eukaryota</taxon>
        <taxon>Metazoa</taxon>
        <taxon>Spiralia</taxon>
        <taxon>Lophotrochozoa</taxon>
        <taxon>Mollusca</taxon>
        <taxon>Bivalvia</taxon>
        <taxon>Autobranchia</taxon>
        <taxon>Heteroconchia</taxon>
        <taxon>Euheterodonta</taxon>
        <taxon>Imparidentia</taxon>
        <taxon>Neoheterodontei</taxon>
        <taxon>Myida</taxon>
        <taxon>Dreissenoidea</taxon>
        <taxon>Dreissenidae</taxon>
        <taxon>Dreissena</taxon>
    </lineage>
</organism>
<protein>
    <submittedName>
        <fullName evidence="2">Uncharacterized protein</fullName>
    </submittedName>
</protein>
<reference evidence="2" key="2">
    <citation type="submission" date="2020-11" db="EMBL/GenBank/DDBJ databases">
        <authorList>
            <person name="McCartney M.A."/>
            <person name="Auch B."/>
            <person name="Kono T."/>
            <person name="Mallez S."/>
            <person name="Becker A."/>
            <person name="Gohl D.M."/>
            <person name="Silverstein K.A.T."/>
            <person name="Koren S."/>
            <person name="Bechman K.B."/>
            <person name="Herman A."/>
            <person name="Abrahante J.E."/>
            <person name="Garbe J."/>
        </authorList>
    </citation>
    <scope>NUCLEOTIDE SEQUENCE</scope>
    <source>
        <strain evidence="2">Duluth1</strain>
        <tissue evidence="2">Whole animal</tissue>
    </source>
</reference>
<evidence type="ECO:0000313" key="3">
    <source>
        <dbReference type="Proteomes" id="UP000828390"/>
    </source>
</evidence>
<evidence type="ECO:0000256" key="1">
    <source>
        <dbReference type="SAM" id="SignalP"/>
    </source>
</evidence>
<sequence length="212" mass="23401">MVLLFILFIGLERYFPANFLFSAVASLKQSDNCRLPELFALEGGIKFALASACPQSSSYCPCGIFGSTGDHRATAVEGLEGQGSELCWRTVKDAQGQPRHKYNLYPEPIRLSPDPTWQLYGPCRMVLSSRIVTDQHGSFKLPKTAVLASRSAKDIPGRHRTSTGRHVAKRRLHGAHAVSSWISIVSIRHLYGTGALVTPMFSDITTKLFHKV</sequence>
<feature type="chain" id="PRO_5038430998" evidence="1">
    <location>
        <begin position="17"/>
        <end position="212"/>
    </location>
</feature>
<dbReference type="Proteomes" id="UP000828390">
    <property type="component" value="Unassembled WGS sequence"/>
</dbReference>
<comment type="caution">
    <text evidence="2">The sequence shown here is derived from an EMBL/GenBank/DDBJ whole genome shotgun (WGS) entry which is preliminary data.</text>
</comment>
<gene>
    <name evidence="2" type="ORF">DPMN_005720</name>
</gene>
<feature type="signal peptide" evidence="1">
    <location>
        <begin position="1"/>
        <end position="16"/>
    </location>
</feature>
<keyword evidence="3" id="KW-1185">Reference proteome</keyword>
<dbReference type="EMBL" id="JAIWYP010000001">
    <property type="protein sequence ID" value="KAH3881793.1"/>
    <property type="molecule type" value="Genomic_DNA"/>
</dbReference>
<accession>A0A9D4MQS7</accession>